<dbReference type="RefSeq" id="WP_002731285.1">
    <property type="nucleotide sequence ID" value="NZ_CAHP01000060.1"/>
</dbReference>
<accession>H8FXZ8</accession>
<feature type="domain" description="DUF6876" evidence="1">
    <location>
        <begin position="9"/>
        <end position="131"/>
    </location>
</feature>
<reference evidence="2 3" key="1">
    <citation type="journal article" date="2012" name="J. Bacteriol.">
        <title>Draft Genome Sequence of the Purple Photosynthetic Bacterium Phaeospirillum molischianum DSM120, a Particularly Versatile Bacterium.</title>
        <authorList>
            <person name="Duquesne K."/>
            <person name="Prima V."/>
            <person name="Ji B."/>
            <person name="Rouy Z."/>
            <person name="Medigue C."/>
            <person name="Talla E."/>
            <person name="Sturgis J.N."/>
        </authorList>
    </citation>
    <scope>NUCLEOTIDE SEQUENCE [LARGE SCALE GENOMIC DNA]</scope>
    <source>
        <strain evidence="3">DSM120</strain>
    </source>
</reference>
<dbReference type="OrthoDB" id="1255124at2"/>
<protein>
    <recommendedName>
        <fullName evidence="1">DUF6876 domain-containing protein</fullName>
    </recommendedName>
</protein>
<dbReference type="Pfam" id="PF21781">
    <property type="entry name" value="DUF6876"/>
    <property type="match status" value="1"/>
</dbReference>
<dbReference type="Proteomes" id="UP000004169">
    <property type="component" value="Unassembled WGS sequence"/>
</dbReference>
<dbReference type="eggNOG" id="ENOG5032ZB4">
    <property type="taxonomic scope" value="Bacteria"/>
</dbReference>
<name>H8FXZ8_MAGML</name>
<evidence type="ECO:0000313" key="3">
    <source>
        <dbReference type="Proteomes" id="UP000004169"/>
    </source>
</evidence>
<sequence length="131" mass="15037">MDKTEIGQFKNELAQFNGAERFYRHPMNQQILFTDGVKFFAERAGAFWLLDILATELNEIRKVEEFIVVRLNVTGSKAVLISDDGNDNVLHTKNISLTDAPEGEWKFYMVVADRDANDRVTMTTIMLPSEY</sequence>
<evidence type="ECO:0000313" key="2">
    <source>
        <dbReference type="EMBL" id="CCG43236.1"/>
    </source>
</evidence>
<gene>
    <name evidence="2" type="ORF">PHAMO_80027</name>
</gene>
<comment type="caution">
    <text evidence="2">The sequence shown here is derived from an EMBL/GenBank/DDBJ whole genome shotgun (WGS) entry which is preliminary data.</text>
</comment>
<keyword evidence="3" id="KW-1185">Reference proteome</keyword>
<dbReference type="EMBL" id="CAHP01000060">
    <property type="protein sequence ID" value="CCG43236.1"/>
    <property type="molecule type" value="Genomic_DNA"/>
</dbReference>
<organism evidence="2 3">
    <name type="scientific">Magnetospirillum molischianum DSM 120</name>
    <dbReference type="NCBI Taxonomy" id="1150626"/>
    <lineage>
        <taxon>Bacteria</taxon>
        <taxon>Pseudomonadati</taxon>
        <taxon>Pseudomonadota</taxon>
        <taxon>Alphaproteobacteria</taxon>
        <taxon>Rhodospirillales</taxon>
        <taxon>Rhodospirillaceae</taxon>
        <taxon>Magnetospirillum</taxon>
    </lineage>
</organism>
<evidence type="ECO:0000259" key="1">
    <source>
        <dbReference type="Pfam" id="PF21781"/>
    </source>
</evidence>
<proteinExistence type="predicted"/>
<dbReference type="InterPro" id="IPR049241">
    <property type="entry name" value="DUF6876"/>
</dbReference>
<dbReference type="AlphaFoldDB" id="H8FXZ8"/>